<dbReference type="PRINTS" id="PR01179">
    <property type="entry name" value="ODADCRBXLASE"/>
</dbReference>
<evidence type="ECO:0000313" key="11">
    <source>
        <dbReference type="Proteomes" id="UP000030012"/>
    </source>
</evidence>
<dbReference type="PANTHER" id="PTHR43727">
    <property type="entry name" value="DIAMINOPIMELATE DECARBOXYLASE"/>
    <property type="match status" value="1"/>
</dbReference>
<dbReference type="GO" id="GO:0008836">
    <property type="term" value="F:diaminopimelate decarboxylase activity"/>
    <property type="evidence" value="ECO:0007669"/>
    <property type="project" value="UniProtKB-UniRule"/>
</dbReference>
<reference evidence="10 11" key="1">
    <citation type="submission" date="2014-01" db="EMBL/GenBank/DDBJ databases">
        <title>Plasmidome dynamics in the species complex Clostridium novyi sensu lato converts strains of independent lineages into distinctly different pathogens.</title>
        <authorList>
            <person name="Skarin H."/>
            <person name="Segerman B."/>
        </authorList>
    </citation>
    <scope>NUCLEOTIDE SEQUENCE [LARGE SCALE GENOMIC DNA]</scope>
    <source>
        <strain evidence="10 11">4552</strain>
    </source>
</reference>
<evidence type="ECO:0000256" key="5">
    <source>
        <dbReference type="NCBIfam" id="TIGR01048"/>
    </source>
</evidence>
<dbReference type="InterPro" id="IPR002986">
    <property type="entry name" value="DAP_deCOOHase_LysA"/>
</dbReference>
<evidence type="ECO:0000256" key="6">
    <source>
        <dbReference type="PIRSR" id="PIRSR600183-50"/>
    </source>
</evidence>
<dbReference type="Gene3D" id="3.20.20.10">
    <property type="entry name" value="Alanine racemase"/>
    <property type="match status" value="1"/>
</dbReference>
<protein>
    <recommendedName>
        <fullName evidence="5">Diaminopimelate decarboxylase</fullName>
        <ecNumber evidence="5">4.1.1.20</ecNumber>
    </recommendedName>
</protein>
<dbReference type="EC" id="4.1.1.20" evidence="5"/>
<dbReference type="Gene3D" id="2.40.37.10">
    <property type="entry name" value="Lyase, Ornithine Decarboxylase, Chain A, domain 1"/>
    <property type="match status" value="1"/>
</dbReference>
<dbReference type="Pfam" id="PF00278">
    <property type="entry name" value="Orn_DAP_Arg_deC"/>
    <property type="match status" value="1"/>
</dbReference>
<dbReference type="InterPro" id="IPR022644">
    <property type="entry name" value="De-COase2_N"/>
</dbReference>
<keyword evidence="2" id="KW-0210">Decarboxylase</keyword>
<feature type="domain" description="Orn/DAP/Arg decarboxylase 2 C-terminal" evidence="8">
    <location>
        <begin position="43"/>
        <end position="413"/>
    </location>
</feature>
<dbReference type="InterPro" id="IPR022643">
    <property type="entry name" value="De-COase2_C"/>
</dbReference>
<evidence type="ECO:0000313" key="10">
    <source>
        <dbReference type="EMBL" id="KGM95389.1"/>
    </source>
</evidence>
<dbReference type="GO" id="GO:0009089">
    <property type="term" value="P:lysine biosynthetic process via diaminopimelate"/>
    <property type="evidence" value="ECO:0007669"/>
    <property type="project" value="UniProtKB-UniRule"/>
</dbReference>
<accession>A0A0A0I1U2</accession>
<dbReference type="Pfam" id="PF02784">
    <property type="entry name" value="Orn_Arg_deC_N"/>
    <property type="match status" value="1"/>
</dbReference>
<dbReference type="AlphaFoldDB" id="A0A0A0I1U2"/>
<dbReference type="EMBL" id="JENJ01000041">
    <property type="protein sequence ID" value="KGM95389.1"/>
    <property type="molecule type" value="Genomic_DNA"/>
</dbReference>
<evidence type="ECO:0000256" key="7">
    <source>
        <dbReference type="RuleBase" id="RU003737"/>
    </source>
</evidence>
<evidence type="ECO:0000259" key="8">
    <source>
        <dbReference type="Pfam" id="PF00278"/>
    </source>
</evidence>
<sequence>MSQFNDTKKYILDNDRRFCKSNKNLMFEGVNLNELGKKYTTPFYVYSEKEILRNIDEIKKAFKNHSNTKIFYASKACSVMKILKIVKESGICVEANSIYEVKKCLEIGFKGEQIVFNGVVKKKYELEFAIRNDLYLINIDSFFELNIIEEITNRLKKNANVCVRIEPNVSSPTHPGLITAFHAKSGIDLQDAEYMCKKIINMKYVKLKGLHMHVGDQVPTSEPFRKATEVMVKEAARLERVLNFKFDLINVGGGIPVPYKYEKGNAQEDYLYGGINSYDFASAIINEIHKWRKDIEICIEPGRKVVSSSAVLLTSVSCEKTKTNYDENNNVQDLVDWKFVDVGYSIISDSLHFDWYFYLLNASKTNVEYNNWFKVAGPLCDGGDYFHQGVAGEFFALPSNTEVGDILAFLDAGAYTIESQTVYNNRPRTAVVLINKEGKDELIRREDSYEDMVKYDIY</sequence>
<dbReference type="FunFam" id="3.20.20.10:FF:000003">
    <property type="entry name" value="Diaminopimelate decarboxylase"/>
    <property type="match status" value="1"/>
</dbReference>
<proteinExistence type="inferred from homology"/>
<evidence type="ECO:0000256" key="3">
    <source>
        <dbReference type="ARBA" id="ARBA00022898"/>
    </source>
</evidence>
<dbReference type="InterPro" id="IPR009006">
    <property type="entry name" value="Ala_racemase/Decarboxylase_C"/>
</dbReference>
<feature type="active site" description="Proton donor" evidence="6">
    <location>
        <position position="380"/>
    </location>
</feature>
<comment type="cofactor">
    <cofactor evidence="1 6">
        <name>pyridoxal 5'-phosphate</name>
        <dbReference type="ChEBI" id="CHEBI:597326"/>
    </cofactor>
</comment>
<keyword evidence="4" id="KW-0456">Lyase</keyword>
<feature type="modified residue" description="N6-(pyridoxal phosphate)lysine" evidence="6">
    <location>
        <position position="75"/>
    </location>
</feature>
<keyword evidence="3 6" id="KW-0663">Pyridoxal phosphate</keyword>
<evidence type="ECO:0000259" key="9">
    <source>
        <dbReference type="Pfam" id="PF02784"/>
    </source>
</evidence>
<dbReference type="NCBIfam" id="TIGR01048">
    <property type="entry name" value="lysA"/>
    <property type="match status" value="1"/>
</dbReference>
<gene>
    <name evidence="10" type="ORF">Z968_09215</name>
</gene>
<evidence type="ECO:0000256" key="4">
    <source>
        <dbReference type="ARBA" id="ARBA00023239"/>
    </source>
</evidence>
<dbReference type="Proteomes" id="UP000030012">
    <property type="component" value="Unassembled WGS sequence"/>
</dbReference>
<organism evidence="10 11">
    <name type="scientific">Clostridium novyi A str. 4552</name>
    <dbReference type="NCBI Taxonomy" id="1444289"/>
    <lineage>
        <taxon>Bacteria</taxon>
        <taxon>Bacillati</taxon>
        <taxon>Bacillota</taxon>
        <taxon>Clostridia</taxon>
        <taxon>Eubacteriales</taxon>
        <taxon>Clostridiaceae</taxon>
        <taxon>Clostridium</taxon>
    </lineage>
</organism>
<name>A0A0A0I1U2_CLONO</name>
<feature type="domain" description="Orn/DAP/Arg decarboxylase 2 N-terminal" evidence="9">
    <location>
        <begin position="50"/>
        <end position="306"/>
    </location>
</feature>
<comment type="similarity">
    <text evidence="7">Belongs to the Orn/Lys/Arg decarboxylase class-II family.</text>
</comment>
<dbReference type="PANTHER" id="PTHR43727:SF2">
    <property type="entry name" value="GROUP IV DECARBOXYLASE"/>
    <property type="match status" value="1"/>
</dbReference>
<evidence type="ECO:0000256" key="2">
    <source>
        <dbReference type="ARBA" id="ARBA00022793"/>
    </source>
</evidence>
<dbReference type="SUPFAM" id="SSF50621">
    <property type="entry name" value="Alanine racemase C-terminal domain-like"/>
    <property type="match status" value="1"/>
</dbReference>
<evidence type="ECO:0000256" key="1">
    <source>
        <dbReference type="ARBA" id="ARBA00001933"/>
    </source>
</evidence>
<dbReference type="InterPro" id="IPR000183">
    <property type="entry name" value="Orn/DAP/Arg_de-COase"/>
</dbReference>
<comment type="caution">
    <text evidence="10">The sequence shown here is derived from an EMBL/GenBank/DDBJ whole genome shotgun (WGS) entry which is preliminary data.</text>
</comment>
<dbReference type="InterPro" id="IPR029066">
    <property type="entry name" value="PLP-binding_barrel"/>
</dbReference>
<dbReference type="SUPFAM" id="SSF51419">
    <property type="entry name" value="PLP-binding barrel"/>
    <property type="match status" value="1"/>
</dbReference>